<dbReference type="EMBL" id="MK500301">
    <property type="protein sequence ID" value="QBK84978.1"/>
    <property type="molecule type" value="Genomic_DNA"/>
</dbReference>
<protein>
    <submittedName>
        <fullName evidence="1">Uncharacterized protein</fullName>
    </submittedName>
</protein>
<name>A0A481YNY1_9VIRU</name>
<gene>
    <name evidence="1" type="ORF">LCDPAC02_01770</name>
</gene>
<organism evidence="1">
    <name type="scientific">Pithovirus LCDPAC02</name>
    <dbReference type="NCBI Taxonomy" id="2506601"/>
    <lineage>
        <taxon>Viruses</taxon>
        <taxon>Pithoviruses</taxon>
    </lineage>
</organism>
<evidence type="ECO:0000313" key="1">
    <source>
        <dbReference type="EMBL" id="QBK84978.1"/>
    </source>
</evidence>
<sequence length="252" mass="30165">MKTLKLSYFEKLSENYGKDVGVELENYPSDYFLTLFRREEKLEIVEETKKIREILYKYCKSKYYCPNLQFVNSETYVEDLTKNFTHIHDIIFEKIEDKISILLQYTLLRLHLTDYIDIVDSVIGGDNPLYYVAKLENPIVISYLIDNVLYNLKINYLLKINIDKANFRTIEYILKENLLEDSQESIINHLIFILEMANGIWVFGGNFEINNLLYILKNKYNSSDYNIYLKGIFENEYIIYDNHTNIIKYSRY</sequence>
<proteinExistence type="predicted"/>
<accession>A0A481YNY1</accession>
<reference evidence="1" key="1">
    <citation type="journal article" date="2019" name="MBio">
        <title>Virus Genomes from Deep Sea Sediments Expand the Ocean Megavirome and Support Independent Origins of Viral Gigantism.</title>
        <authorList>
            <person name="Backstrom D."/>
            <person name="Yutin N."/>
            <person name="Jorgensen S.L."/>
            <person name="Dharamshi J."/>
            <person name="Homa F."/>
            <person name="Zaremba-Niedwiedzka K."/>
            <person name="Spang A."/>
            <person name="Wolf Y.I."/>
            <person name="Koonin E.V."/>
            <person name="Ettema T.J."/>
        </authorList>
    </citation>
    <scope>NUCLEOTIDE SEQUENCE</scope>
</reference>